<dbReference type="EMBL" id="JABDHM010000055">
    <property type="protein sequence ID" value="KAF5220215.1"/>
    <property type="molecule type" value="Genomic_DNA"/>
</dbReference>
<evidence type="ECO:0000313" key="14">
    <source>
        <dbReference type="Proteomes" id="UP000583944"/>
    </source>
</evidence>
<dbReference type="Gene3D" id="1.25.40.10">
    <property type="entry name" value="Tetratricopeptide repeat domain"/>
    <property type="match status" value="1"/>
</dbReference>
<dbReference type="GO" id="GO:0008270">
    <property type="term" value="F:zinc ion binding"/>
    <property type="evidence" value="ECO:0007669"/>
    <property type="project" value="UniProtKB-KW"/>
</dbReference>
<evidence type="ECO:0000256" key="3">
    <source>
        <dbReference type="ARBA" id="ARBA00022723"/>
    </source>
</evidence>
<evidence type="ECO:0000256" key="4">
    <source>
        <dbReference type="ARBA" id="ARBA00022771"/>
    </source>
</evidence>
<dbReference type="PROSITE" id="PS50089">
    <property type="entry name" value="ZF_RING_2"/>
    <property type="match status" value="1"/>
</dbReference>
<keyword evidence="3" id="KW-0479">Metal-binding</keyword>
<dbReference type="InterPro" id="IPR057308">
    <property type="entry name" value="CHCR_PEP5_VPS11"/>
</dbReference>
<dbReference type="GO" id="GO:0005768">
    <property type="term" value="C:endosome"/>
    <property type="evidence" value="ECO:0007669"/>
    <property type="project" value="TreeGrafter"/>
</dbReference>
<evidence type="ECO:0000256" key="11">
    <source>
        <dbReference type="SAM" id="MobiDB-lite"/>
    </source>
</evidence>
<gene>
    <name evidence="13" type="ORF">ECC02_006775</name>
</gene>
<evidence type="ECO:0000256" key="7">
    <source>
        <dbReference type="ARBA" id="ARBA00023136"/>
    </source>
</evidence>
<reference evidence="13 14" key="1">
    <citation type="journal article" date="2019" name="Genome Biol. Evol.">
        <title>Nanopore Sequencing Significantly Improves Genome Assembly of the Protozoan Parasite Trypanosoma cruzi.</title>
        <authorList>
            <person name="Diaz-Viraque F."/>
            <person name="Pita S."/>
            <person name="Greif G."/>
            <person name="de Souza R.C.M."/>
            <person name="Iraola G."/>
            <person name="Robello C."/>
        </authorList>
    </citation>
    <scope>NUCLEOTIDE SEQUENCE [LARGE SCALE GENOMIC DNA]</scope>
    <source>
        <strain evidence="13 14">Berenice</strain>
    </source>
</reference>
<dbReference type="GO" id="GO:0048284">
    <property type="term" value="P:organelle fusion"/>
    <property type="evidence" value="ECO:0007669"/>
    <property type="project" value="TreeGrafter"/>
</dbReference>
<dbReference type="CDD" id="cd16688">
    <property type="entry name" value="RING-H2_Vps11"/>
    <property type="match status" value="1"/>
</dbReference>
<dbReference type="GO" id="GO:0030897">
    <property type="term" value="C:HOPS complex"/>
    <property type="evidence" value="ECO:0007669"/>
    <property type="project" value="TreeGrafter"/>
</dbReference>
<sequence>MATVWRSFKFFELEVLKGPLSRMEMTSCCYGHKAIFVGDGEGFVYALNRGGTATTLEFSAYKGAVTHMKHIRSRNVLVTIGDDDALNTGIMRVWNLDAVSESAPPYREHRLFNAKHPPPSESIVLRTNYNTELMNSLKFRGRDGDAVNAIPATAFRTVVVDFDVSEDLQNAAVALVSDEIVVLRGDLEHDPTVKICRIRSGVARGAVAFVGFPGAKFTPRAAQGKQHLFGLGIGNPNANANSSSINSSTAVTHALYTVFADCVTVWQVTGAAEYKEHRCDPPFGAAPECCCLTDDGQLVVASATNDQIAVFGSEAVLSPSARTSASLPVFDPTLFGAVHFAEVEGHKRRILAHRSYVVVLTQSSTRSEKFTLQCYDILNGLRCLSRTQESSCTNAAWVIADAADILVVCQEAKHDEFVAQRVMRLVETELQARLEQLFQKECYDVAKRIVRRLHAADASQQMSIQKKYGDYLVSKGKYAEAIDQYIEAIGFLEPSYVIRIFVNGQHTAELTRYLEELHHTRHGNLANRSHTTLLLNCYIKLRDEARLSEFIHRDDIRFDAHNAIEVCRQAGYYDAAIYLAEKYAQPHDYVIIQLENLHNPKKALAFIRTLCVDDAEAILLEVGKDLAGMEPRVCTELLAELCIQWKGPARRLADPAHTHRSSPQDYGFRLQQQPTHHHVQQQQQSRPSHRSEAKDFMHVFVDSPVCLLYFLRAVVESGVLDGGGESQRVVYNTLLELYMTRELKQCIRHQVTPEGAEVYTVEPYERRLEQALTFIEAYAGSYDDYHALALAEQQEFEEGVLLLLQRLHLSSDIMQYYAKRLEEGATPAIRRAAREKLIETCRSRLNRDGTDNDNNSNNNNNNTIGGPGADHSRANIDSSRGKTDESTKELWLSLLSLLVRSPDTEWQDLVQVLQYIEEQDLLSPLSVVEILSTNPRLQLCTVREYALRVMRKDEQRTEAFHGLIDTRLKKLRELHGEIDALQTKATVFQAHKCFHCHAALDLPVVHFMCQHSFHQRCLNDITECNVCAPAHRRLAAEQREAEERHGDPKIFFERLGAAHDADGFSVVAEQFGKCIFAAPQLRKEATLFFGDPMVPGAVSAAGAYGGRSGPAISSEDEDDYDDMRRAAMADGEEVYDEDGELLRPEAIELW</sequence>
<evidence type="ECO:0000256" key="10">
    <source>
        <dbReference type="PROSITE-ProRule" id="PRU01006"/>
    </source>
</evidence>
<feature type="compositionally biased region" description="Basic and acidic residues" evidence="11">
    <location>
        <begin position="870"/>
        <end position="881"/>
    </location>
</feature>
<feature type="region of interest" description="Disordered" evidence="11">
    <location>
        <begin position="653"/>
        <end position="688"/>
    </location>
</feature>
<dbReference type="InterPro" id="IPR016024">
    <property type="entry name" value="ARM-type_fold"/>
</dbReference>
<dbReference type="InterPro" id="IPR001841">
    <property type="entry name" value="Znf_RING"/>
</dbReference>
<dbReference type="VEuPathDB" id="TriTrypDB:BCY84_00749"/>
<dbReference type="InterPro" id="IPR011047">
    <property type="entry name" value="Quinoprotein_ADH-like_sf"/>
</dbReference>
<dbReference type="GO" id="GO:0006886">
    <property type="term" value="P:intracellular protein transport"/>
    <property type="evidence" value="ECO:0007669"/>
    <property type="project" value="UniProtKB-UniRule"/>
</dbReference>
<feature type="domain" description="RING-type" evidence="12">
    <location>
        <begin position="993"/>
        <end position="1027"/>
    </location>
</feature>
<evidence type="ECO:0000256" key="6">
    <source>
        <dbReference type="ARBA" id="ARBA00022927"/>
    </source>
</evidence>
<dbReference type="SUPFAM" id="SSF48371">
    <property type="entry name" value="ARM repeat"/>
    <property type="match status" value="1"/>
</dbReference>
<keyword evidence="2" id="KW-0813">Transport</keyword>
<accession>A0A7J6Y170</accession>
<keyword evidence="6" id="KW-0653">Protein transport</keyword>
<comment type="similarity">
    <text evidence="1">Belongs to the VPS11 family.</text>
</comment>
<dbReference type="GO" id="GO:0006904">
    <property type="term" value="P:vesicle docking involved in exocytosis"/>
    <property type="evidence" value="ECO:0007669"/>
    <property type="project" value="TreeGrafter"/>
</dbReference>
<proteinExistence type="inferred from homology"/>
<dbReference type="Proteomes" id="UP000583944">
    <property type="component" value="Unassembled WGS sequence"/>
</dbReference>
<evidence type="ECO:0000256" key="9">
    <source>
        <dbReference type="PROSITE-ProRule" id="PRU00175"/>
    </source>
</evidence>
<dbReference type="GO" id="GO:0007033">
    <property type="term" value="P:vacuole organization"/>
    <property type="evidence" value="ECO:0007669"/>
    <property type="project" value="TreeGrafter"/>
</dbReference>
<name>A0A7J6Y170_TRYCR</name>
<feature type="compositionally biased region" description="Low complexity" evidence="11">
    <location>
        <begin position="852"/>
        <end position="862"/>
    </location>
</feature>
<dbReference type="SUPFAM" id="SSF50998">
    <property type="entry name" value="Quinoprotein alcohol dehydrogenase-like"/>
    <property type="match status" value="1"/>
</dbReference>
<dbReference type="InterPro" id="IPR011990">
    <property type="entry name" value="TPR-like_helical_dom_sf"/>
</dbReference>
<feature type="repeat" description="CHCR" evidence="10">
    <location>
        <begin position="485"/>
        <end position="635"/>
    </location>
</feature>
<comment type="caution">
    <text evidence="13">The sequence shown here is derived from an EMBL/GenBank/DDBJ whole genome shotgun (WGS) entry which is preliminary data.</text>
</comment>
<evidence type="ECO:0000256" key="8">
    <source>
        <dbReference type="ARBA" id="ARBA00029433"/>
    </source>
</evidence>
<dbReference type="Pfam" id="PF23356">
    <property type="entry name" value="TPR_PEP5_VPS11"/>
    <property type="match status" value="1"/>
</dbReference>
<dbReference type="InterPro" id="IPR057307">
    <property type="entry name" value="PEP5_VPS11_N"/>
</dbReference>
<keyword evidence="4 9" id="KW-0863">Zinc-finger</keyword>
<evidence type="ECO:0000256" key="5">
    <source>
        <dbReference type="ARBA" id="ARBA00022833"/>
    </source>
</evidence>
<protein>
    <recommendedName>
        <fullName evidence="12">RING-type domain-containing protein</fullName>
    </recommendedName>
</protein>
<keyword evidence="7" id="KW-0472">Membrane</keyword>
<dbReference type="PANTHER" id="PTHR23323">
    <property type="entry name" value="VACUOLAR PROTEIN SORTING-ASSOCIATED PROTEIN"/>
    <property type="match status" value="1"/>
</dbReference>
<organism evidence="13 14">
    <name type="scientific">Trypanosoma cruzi</name>
    <dbReference type="NCBI Taxonomy" id="5693"/>
    <lineage>
        <taxon>Eukaryota</taxon>
        <taxon>Discoba</taxon>
        <taxon>Euglenozoa</taxon>
        <taxon>Kinetoplastea</taxon>
        <taxon>Metakinetoplastina</taxon>
        <taxon>Trypanosomatida</taxon>
        <taxon>Trypanosomatidae</taxon>
        <taxon>Trypanosoma</taxon>
        <taxon>Schizotrypanum</taxon>
    </lineage>
</organism>
<keyword evidence="5" id="KW-0862">Zinc</keyword>
<dbReference type="Pfam" id="PF23341">
    <property type="entry name" value="PEP5_VPS11_N"/>
    <property type="match status" value="1"/>
</dbReference>
<dbReference type="GO" id="GO:0030674">
    <property type="term" value="F:protein-macromolecule adaptor activity"/>
    <property type="evidence" value="ECO:0007669"/>
    <property type="project" value="TreeGrafter"/>
</dbReference>
<dbReference type="PROSITE" id="PS50236">
    <property type="entry name" value="CHCR"/>
    <property type="match status" value="1"/>
</dbReference>
<evidence type="ECO:0000256" key="2">
    <source>
        <dbReference type="ARBA" id="ARBA00022448"/>
    </source>
</evidence>
<feature type="region of interest" description="Disordered" evidence="11">
    <location>
        <begin position="844"/>
        <end position="881"/>
    </location>
</feature>
<dbReference type="PANTHER" id="PTHR23323:SF24">
    <property type="entry name" value="VACUOLAR PROTEIN SORTING-ASSOCIATED PROTEIN 11 HOMOLOG"/>
    <property type="match status" value="1"/>
</dbReference>
<dbReference type="GO" id="GO:0007032">
    <property type="term" value="P:endosome organization"/>
    <property type="evidence" value="ECO:0007669"/>
    <property type="project" value="TreeGrafter"/>
</dbReference>
<dbReference type="VEuPathDB" id="TriTrypDB:ECC02_006775"/>
<comment type="subcellular location">
    <subcellularLocation>
        <location evidence="8">Endomembrane system</location>
        <topology evidence="8">Peripheral membrane protein</topology>
        <orientation evidence="8">Cytoplasmic side</orientation>
    </subcellularLocation>
</comment>
<dbReference type="AlphaFoldDB" id="A0A7J6Y170"/>
<evidence type="ECO:0000259" key="12">
    <source>
        <dbReference type="PROSITE" id="PS50089"/>
    </source>
</evidence>
<dbReference type="InterPro" id="IPR000547">
    <property type="entry name" value="Clathrin_H-chain/VPS_repeat"/>
</dbReference>
<evidence type="ECO:0000313" key="13">
    <source>
        <dbReference type="EMBL" id="KAF5220215.1"/>
    </source>
</evidence>
<evidence type="ECO:0000256" key="1">
    <source>
        <dbReference type="ARBA" id="ARBA00007070"/>
    </source>
</evidence>